<organism evidence="3 4">
    <name type="scientific">Enterococcus pallens ATCC BAA-351</name>
    <dbReference type="NCBI Taxonomy" id="1158607"/>
    <lineage>
        <taxon>Bacteria</taxon>
        <taxon>Bacillati</taxon>
        <taxon>Bacillota</taxon>
        <taxon>Bacilli</taxon>
        <taxon>Lactobacillales</taxon>
        <taxon>Enterococcaceae</taxon>
        <taxon>Enterococcus</taxon>
    </lineage>
</organism>
<dbReference type="HOGENOM" id="CLU_263057_0_0_9"/>
<gene>
    <name evidence="3" type="ORF">UAU_00908</name>
</gene>
<reference evidence="3 4" key="1">
    <citation type="submission" date="2013-02" db="EMBL/GenBank/DDBJ databases">
        <title>The Genome Sequence of Enterococcus pallens BAA-351.</title>
        <authorList>
            <consortium name="The Broad Institute Genome Sequencing Platform"/>
            <consortium name="The Broad Institute Genome Sequencing Center for Infectious Disease"/>
            <person name="Earl A.M."/>
            <person name="Gilmore M.S."/>
            <person name="Lebreton F."/>
            <person name="Walker B."/>
            <person name="Young S.K."/>
            <person name="Zeng Q."/>
            <person name="Gargeya S."/>
            <person name="Fitzgerald M."/>
            <person name="Haas B."/>
            <person name="Abouelleil A."/>
            <person name="Alvarado L."/>
            <person name="Arachchi H.M."/>
            <person name="Berlin A.M."/>
            <person name="Chapman S.B."/>
            <person name="Dewar J."/>
            <person name="Goldberg J."/>
            <person name="Griggs A."/>
            <person name="Gujja S."/>
            <person name="Hansen M."/>
            <person name="Howarth C."/>
            <person name="Imamovic A."/>
            <person name="Larimer J."/>
            <person name="McCowan C."/>
            <person name="Murphy C."/>
            <person name="Neiman D."/>
            <person name="Pearson M."/>
            <person name="Priest M."/>
            <person name="Roberts A."/>
            <person name="Saif S."/>
            <person name="Shea T."/>
            <person name="Sisk P."/>
            <person name="Sykes S."/>
            <person name="Wortman J."/>
            <person name="Nusbaum C."/>
            <person name="Birren B."/>
        </authorList>
    </citation>
    <scope>NUCLEOTIDE SEQUENCE [LARGE SCALE GENOMIC DNA]</scope>
    <source>
        <strain evidence="3 4">ATCC BAA-351</strain>
    </source>
</reference>
<dbReference type="STRING" id="160454.RV10_GL003980"/>
<sequence length="1281" mass="141390">MKNKITLFLAFILLLPSFLFLPVKAVGETVDTLSVALRAEEESQVSDDFSLIVSDQSIEAIPEESTYRLMISEGIVYQGASPELEVIQQDQMLVFTGLSEEHASGELQFRLHPEVEEGTSFELQLEKSGEMPLFSHPLTITKRTEDALVGEKPAVSEDEKVVNESEVSPLEEAELSEPAVGSVEADNSIMEMNQADAMDEYFATYQYPSASTKSELPNFQTGEKDLRNYPREQIKLIYNKEDFQAAWDDPNIVVFNIMNDFVVDFSTSNNHNPLQNSNNGNREVVIEGNGHTVDFRGTSFRLGGGIWHMAVQNLTAYSRNYYGPLTARSADSGSTQVFHNYSNIGSQMLYATSTDVKFSGDIINDIVLSYVSPVDNEEHTVNYSGQANLQIQNFEMLNGSTFLGSTQNSGNIAVSNGGNVVIGESADVTLEAKHESSSSTGEASGYGIDLNGNFHMKKHSTVTYSYRYHPDRNERDDYGILNMSSNNEFIMDEESKMTVSKDSNSGTRDIISIGNSSTFNLGEKAEINFDIKNIRGANSAISMGYDSLFDLKPQSKINMNLQGTAAAKAINAGARSQFLVGAAAELSVQANGITGSMVDLSSGRSSNPVTFEVKEEDPELGLEGGIVDIVSTNRGSSTADIFSTGNYAKFKVGRLGTFNLRADSTGTGTYYLLNLGTNSEFVFSDAKSVDLEFMSTPASNQALIYMSGSNGVFEVDVQRVKAWERGNTEAPRYDWFPMFEMKIPYRTNSVDRNNLQGRSVNSKIRQEFLEKFDTGQSTGFQRLLFEFIPDVDVTISNQPVDNPDDENSKVVKGQTNPDAYVRISETIVPNGQASFPAEENLVESPVEVETGETPDEKSLPYTIQADDAGNFEFTISEELPTFTAGNDIEAYAFKDGKSDTAKVTVLDTTAPKGEAVEIHAVVGDELPAVESFTANRSDSNPNASVYSQFVESADQLQQYMQQPGEHVVSVILKDDAGNETTIESQLIIHTASHILTGNDVELSYYKIEEFSQEEFEQLIKDSIQAISYRLQDFEQIYLTEHIEYDFSKIENKPGIYTVLLTVSPDYAQTESGLSYEVGVRIDANRPPEVVNPDDPKPGSRPENGQENEGTKKTGELRIDYIPNNFNFGRVPLQFDTKTYHALPAPSTTGSLLDKQWVQVSDARLEENGWQLKVQQTQPFQSVNGHEIKGAELTIPRGIARNSKMTPEVAENSMFAKEIVLSGETQAQTIFGADNTTESGKEISTLQWASEDVELTIPKGQVKAEESYQTEIQWTLVSEPTQ</sequence>
<feature type="domain" description="WxL" evidence="2">
    <location>
        <begin position="1085"/>
        <end position="1279"/>
    </location>
</feature>
<evidence type="ECO:0000259" key="2">
    <source>
        <dbReference type="Pfam" id="PF13731"/>
    </source>
</evidence>
<evidence type="ECO:0000313" key="4">
    <source>
        <dbReference type="Proteomes" id="UP000013782"/>
    </source>
</evidence>
<keyword evidence="4" id="KW-1185">Reference proteome</keyword>
<proteinExistence type="predicted"/>
<dbReference type="eggNOG" id="COG5492">
    <property type="taxonomic scope" value="Bacteria"/>
</dbReference>
<dbReference type="InterPro" id="IPR027994">
    <property type="entry name" value="WxL_dom"/>
</dbReference>
<dbReference type="Pfam" id="PF20585">
    <property type="entry name" value="Pectate_lyase_5"/>
    <property type="match status" value="1"/>
</dbReference>
<name>R2T7M3_9ENTE</name>
<evidence type="ECO:0000313" key="3">
    <source>
        <dbReference type="EMBL" id="EOH96259.1"/>
    </source>
</evidence>
<protein>
    <recommendedName>
        <fullName evidence="2">WxL domain-containing protein</fullName>
    </recommendedName>
</protein>
<dbReference type="OrthoDB" id="2365040at2"/>
<accession>R2T7M3</accession>
<dbReference type="PATRIC" id="fig|1158607.3.peg.912"/>
<dbReference type="RefSeq" id="WP_010755964.1">
    <property type="nucleotide sequence ID" value="NZ_ASWD01000007.1"/>
</dbReference>
<comment type="caution">
    <text evidence="3">The sequence shown here is derived from an EMBL/GenBank/DDBJ whole genome shotgun (WGS) entry which is preliminary data.</text>
</comment>
<dbReference type="Pfam" id="PF13731">
    <property type="entry name" value="WxL"/>
    <property type="match status" value="1"/>
</dbReference>
<dbReference type="Proteomes" id="UP000013782">
    <property type="component" value="Unassembled WGS sequence"/>
</dbReference>
<evidence type="ECO:0000256" key="1">
    <source>
        <dbReference type="SAM" id="MobiDB-lite"/>
    </source>
</evidence>
<dbReference type="InterPro" id="IPR046776">
    <property type="entry name" value="Pectate_lyase_5"/>
</dbReference>
<dbReference type="EMBL" id="AJAQ01000008">
    <property type="protein sequence ID" value="EOH96259.1"/>
    <property type="molecule type" value="Genomic_DNA"/>
</dbReference>
<feature type="region of interest" description="Disordered" evidence="1">
    <location>
        <begin position="1084"/>
        <end position="1115"/>
    </location>
</feature>